<name>A0A2M4D7C3_ANODA</name>
<dbReference type="EMBL" id="GGFL01009285">
    <property type="protein sequence ID" value="MBW73463.1"/>
    <property type="molecule type" value="Transcribed_RNA"/>
</dbReference>
<protein>
    <submittedName>
        <fullName evidence="2">Putative secreted protein</fullName>
    </submittedName>
</protein>
<accession>A0A2M4D7C3</accession>
<feature type="chain" id="PRO_5014908563" evidence="1">
    <location>
        <begin position="18"/>
        <end position="148"/>
    </location>
</feature>
<feature type="signal peptide" evidence="1">
    <location>
        <begin position="1"/>
        <end position="17"/>
    </location>
</feature>
<proteinExistence type="predicted"/>
<keyword evidence="1" id="KW-0732">Signal</keyword>
<organism evidence="2">
    <name type="scientific">Anopheles darlingi</name>
    <name type="common">Mosquito</name>
    <dbReference type="NCBI Taxonomy" id="43151"/>
    <lineage>
        <taxon>Eukaryota</taxon>
        <taxon>Metazoa</taxon>
        <taxon>Ecdysozoa</taxon>
        <taxon>Arthropoda</taxon>
        <taxon>Hexapoda</taxon>
        <taxon>Insecta</taxon>
        <taxon>Pterygota</taxon>
        <taxon>Neoptera</taxon>
        <taxon>Endopterygota</taxon>
        <taxon>Diptera</taxon>
        <taxon>Nematocera</taxon>
        <taxon>Culicoidea</taxon>
        <taxon>Culicidae</taxon>
        <taxon>Anophelinae</taxon>
        <taxon>Anopheles</taxon>
    </lineage>
</organism>
<sequence>MLLLLLMLESFPPPPLAISSAGRVPPLPPALGPPEVDILLQNFCSFFLLPFTSFALSHSLSLSLAHYLTLSLSLSPSLYHTKGRLVCWHPIDRVKARRPASSRPPSQQSLPSPVVGVFRGSFPLLVDTFSRARTPRHTHKHTHAHTSQ</sequence>
<dbReference type="AlphaFoldDB" id="A0A2M4D7C3"/>
<evidence type="ECO:0000313" key="2">
    <source>
        <dbReference type="EMBL" id="MBW73463.1"/>
    </source>
</evidence>
<evidence type="ECO:0000256" key="1">
    <source>
        <dbReference type="SAM" id="SignalP"/>
    </source>
</evidence>
<reference evidence="2" key="1">
    <citation type="submission" date="2018-01" db="EMBL/GenBank/DDBJ databases">
        <title>An insight into the sialome of Amazonian anophelines.</title>
        <authorList>
            <person name="Ribeiro J.M."/>
            <person name="Scarpassa V."/>
            <person name="Calvo E."/>
        </authorList>
    </citation>
    <scope>NUCLEOTIDE SEQUENCE</scope>
</reference>